<dbReference type="RefSeq" id="WP_013967960.1">
    <property type="nucleotide sequence ID" value="NC_015732.1"/>
</dbReference>
<reference evidence="2" key="1">
    <citation type="journal article" date="2013" name="Stand. Genomic Sci.">
        <title>Genome sequence of the thermophilic fresh-water bacterium Spirochaeta caldaria type strain (H1(T)), reclassification of Spirochaeta caldaria, Spirochaeta stenostrepta, and Spirochaeta zuelzerae in the genus Treponema as Treponema caldaria comb. nov., Treponema stenostrepta comb. nov., and Treponema zuelzerae comb. nov., and emendation of the genus Treponema.</title>
        <authorList>
            <person name="Abt B."/>
            <person name="Goker M."/>
            <person name="Scheuner C."/>
            <person name="Han C."/>
            <person name="Lu M."/>
            <person name="Misra M."/>
            <person name="Lapidus A."/>
            <person name="Nolan M."/>
            <person name="Lucas S."/>
            <person name="Hammon N."/>
            <person name="Deshpande S."/>
            <person name="Cheng J.F."/>
            <person name="Tapia R."/>
            <person name="Goodwin L.A."/>
            <person name="Pitluck S."/>
            <person name="Liolios K."/>
            <person name="Pagani I."/>
            <person name="Ivanova N."/>
            <person name="Mavromatis K."/>
            <person name="Mikhailova N."/>
            <person name="Huntemann M."/>
            <person name="Pati A."/>
            <person name="Chen A."/>
            <person name="Palaniappan K."/>
            <person name="Land M."/>
            <person name="Hauser L."/>
            <person name="Jeffries C.D."/>
            <person name="Rohde M."/>
            <person name="Spring S."/>
            <person name="Gronow S."/>
            <person name="Detter J.C."/>
            <person name="Bristow J."/>
            <person name="Eisen J.A."/>
            <person name="Markowitz V."/>
            <person name="Hugenholtz P."/>
            <person name="Kyrpides N.C."/>
            <person name="Woyke T."/>
            <person name="Klenk H.P."/>
        </authorList>
    </citation>
    <scope>NUCLEOTIDE SEQUENCE</scope>
    <source>
        <strain evidence="2">ATCC 51460 / DSM 7334 / H1</strain>
    </source>
</reference>
<evidence type="ECO:0000313" key="2">
    <source>
        <dbReference type="Proteomes" id="UP000000503"/>
    </source>
</evidence>
<keyword evidence="2" id="KW-1185">Reference proteome</keyword>
<dbReference type="STRING" id="744872.Spica_0484"/>
<evidence type="ECO:0000313" key="1">
    <source>
        <dbReference type="EMBL" id="AEJ18648.1"/>
    </source>
</evidence>
<dbReference type="EMBL" id="CP002868">
    <property type="protein sequence ID" value="AEJ18648.1"/>
    <property type="molecule type" value="Genomic_DNA"/>
</dbReference>
<organism evidence="1 2">
    <name type="scientific">Gracilinema caldarium (strain ATCC 51460 / DSM 7334 / H1)</name>
    <name type="common">Treponema caldarium</name>
    <dbReference type="NCBI Taxonomy" id="744872"/>
    <lineage>
        <taxon>Bacteria</taxon>
        <taxon>Pseudomonadati</taxon>
        <taxon>Spirochaetota</taxon>
        <taxon>Spirochaetia</taxon>
        <taxon>Spirochaetales</taxon>
        <taxon>Breznakiellaceae</taxon>
        <taxon>Gracilinema</taxon>
    </lineage>
</organism>
<dbReference type="Proteomes" id="UP000000503">
    <property type="component" value="Chromosome"/>
</dbReference>
<proteinExistence type="predicted"/>
<dbReference type="AlphaFoldDB" id="F8EZZ5"/>
<protein>
    <submittedName>
        <fullName evidence="1">Uncharacterized protein</fullName>
    </submittedName>
</protein>
<gene>
    <name evidence="1" type="ordered locus">Spica_0484</name>
</gene>
<name>F8EZZ5_GRAC1</name>
<dbReference type="HOGENOM" id="CLU_863156_0_0_12"/>
<sequence>MKSEKSDGTRPSLLRSLPSDSFFSEKPLKTTDHTRSQVNFAHDVLCKTQNTLEIQELAQKLHIAATKLNLSALRYALSFQLPLKKETLEQNMKQVLKLPLQYQEAGLFSTILALSKGLKLSDETLGQVARLFTTYTKGETQAKGTNHKSPAVHQYKTSLKDTNHEIEPSESEQHQELPLTPGQTALYFSEASRTHPAIDFLNRLTDRNNQHYLVIPFQFSEASFVLQGTLRLFCIDRPGGIVDVPQLVIEAVTQKHQWYVQALKNDAGGLALNLRVYPPPKNSETLVNALTSVSDTVSISFEKSESFSEFRETGYTSFEIQA</sequence>
<accession>F8EZZ5</accession>
<dbReference type="KEGG" id="scd:Spica_0484"/>